<feature type="compositionally biased region" description="Basic and acidic residues" evidence="1">
    <location>
        <begin position="1050"/>
        <end position="1062"/>
    </location>
</feature>
<dbReference type="SUPFAM" id="SSF55753">
    <property type="entry name" value="Actin depolymerizing proteins"/>
    <property type="match status" value="1"/>
</dbReference>
<feature type="compositionally biased region" description="Polar residues" evidence="1">
    <location>
        <begin position="630"/>
        <end position="641"/>
    </location>
</feature>
<feature type="compositionally biased region" description="Low complexity" evidence="1">
    <location>
        <begin position="586"/>
        <end position="601"/>
    </location>
</feature>
<evidence type="ECO:0000313" key="2">
    <source>
        <dbReference type="EMBL" id="KXJ94817.1"/>
    </source>
</evidence>
<evidence type="ECO:0008006" key="4">
    <source>
        <dbReference type="Google" id="ProtNLM"/>
    </source>
</evidence>
<name>A0A136JCH9_9PEZI</name>
<keyword evidence="3" id="KW-1185">Reference proteome</keyword>
<dbReference type="Gene3D" id="3.40.20.10">
    <property type="entry name" value="Severin"/>
    <property type="match status" value="1"/>
</dbReference>
<feature type="region of interest" description="Disordered" evidence="1">
    <location>
        <begin position="933"/>
        <end position="1101"/>
    </location>
</feature>
<feature type="compositionally biased region" description="Low complexity" evidence="1">
    <location>
        <begin position="430"/>
        <end position="439"/>
    </location>
</feature>
<feature type="region of interest" description="Disordered" evidence="1">
    <location>
        <begin position="827"/>
        <end position="865"/>
    </location>
</feature>
<dbReference type="Proteomes" id="UP000070501">
    <property type="component" value="Unassembled WGS sequence"/>
</dbReference>
<evidence type="ECO:0000256" key="1">
    <source>
        <dbReference type="SAM" id="MobiDB-lite"/>
    </source>
</evidence>
<feature type="compositionally biased region" description="Polar residues" evidence="1">
    <location>
        <begin position="602"/>
        <end position="611"/>
    </location>
</feature>
<dbReference type="OrthoDB" id="74412at2759"/>
<proteinExistence type="predicted"/>
<feature type="compositionally biased region" description="Basic and acidic residues" evidence="1">
    <location>
        <begin position="510"/>
        <end position="519"/>
    </location>
</feature>
<feature type="compositionally biased region" description="Polar residues" evidence="1">
    <location>
        <begin position="555"/>
        <end position="564"/>
    </location>
</feature>
<feature type="region of interest" description="Disordered" evidence="1">
    <location>
        <begin position="773"/>
        <end position="792"/>
    </location>
</feature>
<organism evidence="2 3">
    <name type="scientific">Microdochium bolleyi</name>
    <dbReference type="NCBI Taxonomy" id="196109"/>
    <lineage>
        <taxon>Eukaryota</taxon>
        <taxon>Fungi</taxon>
        <taxon>Dikarya</taxon>
        <taxon>Ascomycota</taxon>
        <taxon>Pezizomycotina</taxon>
        <taxon>Sordariomycetes</taxon>
        <taxon>Xylariomycetidae</taxon>
        <taxon>Xylariales</taxon>
        <taxon>Microdochiaceae</taxon>
        <taxon>Microdochium</taxon>
    </lineage>
</organism>
<feature type="compositionally biased region" description="Low complexity" evidence="1">
    <location>
        <begin position="342"/>
        <end position="354"/>
    </location>
</feature>
<feature type="region of interest" description="Disordered" evidence="1">
    <location>
        <begin position="700"/>
        <end position="762"/>
    </location>
</feature>
<feature type="compositionally biased region" description="Basic and acidic residues" evidence="1">
    <location>
        <begin position="355"/>
        <end position="365"/>
    </location>
</feature>
<dbReference type="InterPro" id="IPR029006">
    <property type="entry name" value="ADF-H/Gelsolin-like_dom_sf"/>
</dbReference>
<gene>
    <name evidence="2" type="ORF">Micbo1qcDRAFT_173578</name>
</gene>
<feature type="region of interest" description="Disordered" evidence="1">
    <location>
        <begin position="217"/>
        <end position="687"/>
    </location>
</feature>
<feature type="compositionally biased region" description="Polar residues" evidence="1">
    <location>
        <begin position="222"/>
        <end position="238"/>
    </location>
</feature>
<feature type="compositionally biased region" description="Polar residues" evidence="1">
    <location>
        <begin position="773"/>
        <end position="783"/>
    </location>
</feature>
<protein>
    <recommendedName>
        <fullName evidence="4">ADF-H domain-containing protein</fullName>
    </recommendedName>
</protein>
<dbReference type="InParanoid" id="A0A136JCH9"/>
<feature type="compositionally biased region" description="Low complexity" evidence="1">
    <location>
        <begin position="749"/>
        <end position="762"/>
    </location>
</feature>
<reference evidence="3" key="1">
    <citation type="submission" date="2016-02" db="EMBL/GenBank/DDBJ databases">
        <title>Draft genome sequence of Microdochium bolleyi, a fungal endophyte of beachgrass.</title>
        <authorList>
            <consortium name="DOE Joint Genome Institute"/>
            <person name="David A.S."/>
            <person name="May G."/>
            <person name="Haridas S."/>
            <person name="Lim J."/>
            <person name="Wang M."/>
            <person name="Labutti K."/>
            <person name="Lipzen A."/>
            <person name="Barry K."/>
            <person name="Grigoriev I.V."/>
        </authorList>
    </citation>
    <scope>NUCLEOTIDE SEQUENCE [LARGE SCALE GENOMIC DNA]</scope>
    <source>
        <strain evidence="3">J235TASD1</strain>
    </source>
</reference>
<feature type="compositionally biased region" description="Polar residues" evidence="1">
    <location>
        <begin position="1031"/>
        <end position="1040"/>
    </location>
</feature>
<evidence type="ECO:0000313" key="3">
    <source>
        <dbReference type="Proteomes" id="UP000070501"/>
    </source>
</evidence>
<feature type="compositionally biased region" description="Low complexity" evidence="1">
    <location>
        <begin position="131"/>
        <end position="140"/>
    </location>
</feature>
<feature type="compositionally biased region" description="Basic and acidic residues" evidence="1">
    <location>
        <begin position="668"/>
        <end position="679"/>
    </location>
</feature>
<feature type="region of interest" description="Disordered" evidence="1">
    <location>
        <begin position="127"/>
        <end position="204"/>
    </location>
</feature>
<feature type="compositionally biased region" description="Low complexity" evidence="1">
    <location>
        <begin position="612"/>
        <end position="625"/>
    </location>
</feature>
<dbReference type="AlphaFoldDB" id="A0A136JCH9"/>
<feature type="compositionally biased region" description="Polar residues" evidence="1">
    <location>
        <begin position="943"/>
        <end position="953"/>
    </location>
</feature>
<feature type="compositionally biased region" description="Polar residues" evidence="1">
    <location>
        <begin position="174"/>
        <end position="204"/>
    </location>
</feature>
<feature type="compositionally biased region" description="Polar residues" evidence="1">
    <location>
        <begin position="1077"/>
        <end position="1088"/>
    </location>
</feature>
<feature type="compositionally biased region" description="Polar residues" evidence="1">
    <location>
        <begin position="831"/>
        <end position="851"/>
    </location>
</feature>
<dbReference type="STRING" id="196109.A0A136JCH9"/>
<feature type="compositionally biased region" description="Basic and acidic residues" evidence="1">
    <location>
        <begin position="158"/>
        <end position="172"/>
    </location>
</feature>
<feature type="compositionally biased region" description="Low complexity" evidence="1">
    <location>
        <begin position="396"/>
        <end position="408"/>
    </location>
</feature>
<sequence>MALNGLDHEAIREAFTAAAGEGGEWFLLKYATRDEVELYEKGAGGVVECRNAIAKYEEPSPLYGFLRYRRRSVILKYMPEDCSRLIQARATVHFNAVCEQFTPHDTIFEISTAADLKDTKLSSACSLHAASGSQSSSSSSTRRRRLGEIAEEEEEEERDRKRQSVVHEEDKSSAPGQTFGATDASQSPGSESPLVLNSEQSSTAEFATTAEVPIFEGVETPGSPTASDYNRRMSSQSARTERYGSLYRPKVKLAPRPSLEATNRPHTADNFRPTAALPAGFKGFSKGSKKGRSGDKTQEEEQDGTPAASPDLSLGEGFVIPEDSAADHISIPPRPATSSGASVKSMSTIMSSSTKENKMTPEKARLMKAMKLREKKKKLSTAPPGPPPTQDLPELPATAAEPVAKPAAESTDSLAGDLKQETSLAALNPTESNLTTSDTTSDHSNSESRPPSAAAISLSEVGDSTKASSVSDSTDETIHPRKPSIGHLSDDEDNESVTSDLLNEAGVDGWTDKPARDEAETNEPSQVKSGLVDTIGGAPESNDGVNVKDKERPSELSQEAITEASTRHSEIATTFSVDPAPSNEQKPTPTSKSPRTPTLKSRFSTQDLKASTTETVPPVPAIVAPTSPPLESQSFDSTAGPSKTKGEETVILQPPPRSMQRKASVEPVKTDLADAKLPESDTEDPLDDADLMDELESATVQEAKPMSVSKSPIVPVFPTIDPPKSSRGLSPQPPLTRTVSNPLRGPLLAPSDVSQSSARSVSAGGAAFLHNITRQPSGASLQSRKGGVGSSISQRIKALEQLSSTPGAPDVKARPVTPSSTFFAVRKASVRQPSKSPSVTDRTNALSSQCPTPEPMDSRPGTPEVTPEIVRRERTNSMANRLSMFEGHNLPRGRPDSIQVTARILRDGNEGFRKLEPHKTGPTELKQSPITVDVHPMKPKTSDGISSRPSQLSGFAREPLPEIKKPAEPVTDEPAEHRRRSSLNIVRGLLGKSNDNVAPLSPGMASLKSPARASTFGQSAHRMAAGKENDATTSQATSPHLLSDNETEDDAKQSGDKKDTRASRFMRRFSSSFGTARKNTSTPVSPTLTEEPFSSVPKQAAPTAFDPQQSIAAYIGDVNVQFPDNLLWKRRSLCLDTQGWLILSAVQGATASGKDKFSGVGVKRYHMSEFRKLYIPDVEVQELPNSVVLDLVQGSCLQVACGDRPGQTQTLEVLQEAHQSHSS</sequence>
<accession>A0A136JCH9</accession>
<feature type="compositionally biased region" description="Basic residues" evidence="1">
    <location>
        <begin position="366"/>
        <end position="379"/>
    </location>
</feature>
<dbReference type="EMBL" id="KQ964247">
    <property type="protein sequence ID" value="KXJ94817.1"/>
    <property type="molecule type" value="Genomic_DNA"/>
</dbReference>